<dbReference type="NCBIfam" id="NF047752">
    <property type="entry name" value="MntA_antitoxin"/>
    <property type="match status" value="1"/>
</dbReference>
<dbReference type="RefSeq" id="WP_089757426.1">
    <property type="nucleotide sequence ID" value="NZ_FNGO01000001.1"/>
</dbReference>
<keyword evidence="3" id="KW-1185">Reference proteome</keyword>
<dbReference type="Gene3D" id="3.30.460.10">
    <property type="entry name" value="Beta Polymerase, domain 2"/>
    <property type="match status" value="1"/>
</dbReference>
<sequence>MKKKIISYFQGKPEIIAVYLFGSLADGADDKFSLNSDIDVALMLKEEGALPTFDYRLQVMTELADILQREVDVIIFSRADLRLKHQILKGELLIGRDSKERIRREKRSRQKYLDMRYFYDIYEEKLGKEL</sequence>
<dbReference type="STRING" id="321763.SAMN04488692_1013"/>
<dbReference type="EMBL" id="FNGO01000001">
    <property type="protein sequence ID" value="SDL04000.1"/>
    <property type="molecule type" value="Genomic_DNA"/>
</dbReference>
<feature type="domain" description="Polymerase beta nucleotidyltransferase" evidence="1">
    <location>
        <begin position="3"/>
        <end position="98"/>
    </location>
</feature>
<evidence type="ECO:0000313" key="3">
    <source>
        <dbReference type="Proteomes" id="UP000199476"/>
    </source>
</evidence>
<dbReference type="InterPro" id="IPR043519">
    <property type="entry name" value="NT_sf"/>
</dbReference>
<proteinExistence type="predicted"/>
<name>A0A1G9GTG4_9FIRM</name>
<accession>A0A1G9GTG4</accession>
<dbReference type="GO" id="GO:0016740">
    <property type="term" value="F:transferase activity"/>
    <property type="evidence" value="ECO:0007669"/>
    <property type="project" value="UniProtKB-KW"/>
</dbReference>
<dbReference type="PANTHER" id="PTHR43852:SF3">
    <property type="entry name" value="NUCLEOTIDYLTRANSFERASE"/>
    <property type="match status" value="1"/>
</dbReference>
<keyword evidence="2" id="KW-0808">Transferase</keyword>
<protein>
    <submittedName>
        <fullName evidence="2">Nucleotidyltransferase domain-containing protein</fullName>
    </submittedName>
</protein>
<evidence type="ECO:0000259" key="1">
    <source>
        <dbReference type="Pfam" id="PF18765"/>
    </source>
</evidence>
<dbReference type="OrthoDB" id="1716545at2"/>
<gene>
    <name evidence="2" type="ORF">SAMN04488692_1013</name>
</gene>
<dbReference type="Pfam" id="PF18765">
    <property type="entry name" value="Polbeta"/>
    <property type="match status" value="1"/>
</dbReference>
<dbReference type="AlphaFoldDB" id="A0A1G9GTG4"/>
<dbReference type="CDD" id="cd05403">
    <property type="entry name" value="NT_KNTase_like"/>
    <property type="match status" value="1"/>
</dbReference>
<reference evidence="2 3" key="1">
    <citation type="submission" date="2016-10" db="EMBL/GenBank/DDBJ databases">
        <authorList>
            <person name="de Groot N.N."/>
        </authorList>
    </citation>
    <scope>NUCLEOTIDE SEQUENCE [LARGE SCALE GENOMIC DNA]</scope>
    <source>
        <strain evidence="2 3">SLAS-1</strain>
    </source>
</reference>
<organism evidence="2 3">
    <name type="scientific">Halarsenatibacter silvermanii</name>
    <dbReference type="NCBI Taxonomy" id="321763"/>
    <lineage>
        <taxon>Bacteria</taxon>
        <taxon>Bacillati</taxon>
        <taxon>Bacillota</taxon>
        <taxon>Clostridia</taxon>
        <taxon>Halanaerobiales</taxon>
        <taxon>Halarsenatibacteraceae</taxon>
        <taxon>Halarsenatibacter</taxon>
    </lineage>
</organism>
<evidence type="ECO:0000313" key="2">
    <source>
        <dbReference type="EMBL" id="SDL04000.1"/>
    </source>
</evidence>
<dbReference type="SUPFAM" id="SSF81301">
    <property type="entry name" value="Nucleotidyltransferase"/>
    <property type="match status" value="1"/>
</dbReference>
<dbReference type="Proteomes" id="UP000199476">
    <property type="component" value="Unassembled WGS sequence"/>
</dbReference>
<dbReference type="InterPro" id="IPR041633">
    <property type="entry name" value="Polbeta"/>
</dbReference>
<dbReference type="PANTHER" id="PTHR43852">
    <property type="entry name" value="NUCLEOTIDYLTRANSFERASE"/>
    <property type="match status" value="1"/>
</dbReference>
<dbReference type="InterPro" id="IPR052930">
    <property type="entry name" value="TA_antitoxin_MntA"/>
</dbReference>